<dbReference type="AlphaFoldDB" id="S5XW07"/>
<proteinExistence type="predicted"/>
<dbReference type="GO" id="GO:1901909">
    <property type="term" value="P:diadenosine hexaphosphate catabolic process"/>
    <property type="evidence" value="ECO:0007669"/>
    <property type="project" value="TreeGrafter"/>
</dbReference>
<dbReference type="PANTHER" id="PTHR12629">
    <property type="entry name" value="DIPHOSPHOINOSITOL POLYPHOSPHATE PHOSPHOHYDROLASE"/>
    <property type="match status" value="1"/>
</dbReference>
<dbReference type="CDD" id="cd04666">
    <property type="entry name" value="NUDIX_DIPP2_like_Nudt4"/>
    <property type="match status" value="1"/>
</dbReference>
<dbReference type="PANTHER" id="PTHR12629:SF0">
    <property type="entry name" value="DIPHOSPHOINOSITOL-POLYPHOSPHATE DIPHOSPHATASE"/>
    <property type="match status" value="1"/>
</dbReference>
<evidence type="ECO:0000313" key="7">
    <source>
        <dbReference type="Proteomes" id="UP000015480"/>
    </source>
</evidence>
<dbReference type="HOGENOM" id="CLU_037162_8_1_5"/>
<dbReference type="InterPro" id="IPR015797">
    <property type="entry name" value="NUDIX_hydrolase-like_dom_sf"/>
</dbReference>
<evidence type="ECO:0000256" key="3">
    <source>
        <dbReference type="ARBA" id="ARBA00022801"/>
    </source>
</evidence>
<protein>
    <submittedName>
        <fullName evidence="6">NUDIX hydrolase</fullName>
    </submittedName>
</protein>
<accession>S5XW07</accession>
<comment type="cofactor">
    <cofactor evidence="1">
        <name>Mg(2+)</name>
        <dbReference type="ChEBI" id="CHEBI:18420"/>
    </cofactor>
</comment>
<dbReference type="GO" id="GO:0000298">
    <property type="term" value="F:endopolyphosphatase activity"/>
    <property type="evidence" value="ECO:0007669"/>
    <property type="project" value="TreeGrafter"/>
</dbReference>
<evidence type="ECO:0000256" key="1">
    <source>
        <dbReference type="ARBA" id="ARBA00001946"/>
    </source>
</evidence>
<dbReference type="PATRIC" id="fig|1367847.3.peg.385"/>
<dbReference type="EMBL" id="CP006650">
    <property type="protein sequence ID" value="AGT07550.1"/>
    <property type="molecule type" value="Genomic_DNA"/>
</dbReference>
<evidence type="ECO:0000256" key="2">
    <source>
        <dbReference type="ARBA" id="ARBA00022723"/>
    </source>
</evidence>
<gene>
    <name evidence="6" type="ORF">JCM7686_0441</name>
</gene>
<evidence type="ECO:0000256" key="4">
    <source>
        <dbReference type="ARBA" id="ARBA00022842"/>
    </source>
</evidence>
<dbReference type="GO" id="GO:0008486">
    <property type="term" value="F:diphosphoinositol-polyphosphate diphosphatase activity"/>
    <property type="evidence" value="ECO:0007669"/>
    <property type="project" value="TreeGrafter"/>
</dbReference>
<organism evidence="6 7">
    <name type="scientific">Paracoccus aminophilus JCM 7686</name>
    <dbReference type="NCBI Taxonomy" id="1367847"/>
    <lineage>
        <taxon>Bacteria</taxon>
        <taxon>Pseudomonadati</taxon>
        <taxon>Pseudomonadota</taxon>
        <taxon>Alphaproteobacteria</taxon>
        <taxon>Rhodobacterales</taxon>
        <taxon>Paracoccaceae</taxon>
        <taxon>Paracoccus</taxon>
    </lineage>
</organism>
<dbReference type="SUPFAM" id="SSF55811">
    <property type="entry name" value="Nudix"/>
    <property type="match status" value="1"/>
</dbReference>
<dbReference type="GO" id="GO:0034432">
    <property type="term" value="F:bis(5'-adenosyl)-pentaphosphatase activity"/>
    <property type="evidence" value="ECO:0007669"/>
    <property type="project" value="TreeGrafter"/>
</dbReference>
<dbReference type="GO" id="GO:0005737">
    <property type="term" value="C:cytoplasm"/>
    <property type="evidence" value="ECO:0007669"/>
    <property type="project" value="TreeGrafter"/>
</dbReference>
<dbReference type="GO" id="GO:0046872">
    <property type="term" value="F:metal ion binding"/>
    <property type="evidence" value="ECO:0007669"/>
    <property type="project" value="UniProtKB-KW"/>
</dbReference>
<evidence type="ECO:0000259" key="5">
    <source>
        <dbReference type="PROSITE" id="PS51462"/>
    </source>
</evidence>
<dbReference type="Gene3D" id="3.90.79.10">
    <property type="entry name" value="Nucleoside Triphosphate Pyrophosphohydrolase"/>
    <property type="match status" value="1"/>
</dbReference>
<dbReference type="InterPro" id="IPR047198">
    <property type="entry name" value="DDP-like_NUDIX"/>
</dbReference>
<reference evidence="6 7" key="1">
    <citation type="journal article" date="2014" name="BMC Genomics">
        <title>Architecture and functions of a multipartite genome of the methylotrophic bacterium Paracoccus aminophilus JCM 7686, containing primary and secondary chromids.</title>
        <authorList>
            <person name="Dziewit L."/>
            <person name="Czarnecki J."/>
            <person name="Wibberg D."/>
            <person name="Radlinska M."/>
            <person name="Mrozek P."/>
            <person name="Szymczak M."/>
            <person name="Schluter A."/>
            <person name="Puhler A."/>
            <person name="Bartosik D."/>
        </authorList>
    </citation>
    <scope>NUCLEOTIDE SEQUENCE [LARGE SCALE GENOMIC DNA]</scope>
    <source>
        <strain evidence="6">JCM 7686</strain>
    </source>
</reference>
<dbReference type="InterPro" id="IPR000086">
    <property type="entry name" value="NUDIX_hydrolase_dom"/>
</dbReference>
<dbReference type="KEGG" id="pami:JCM7686_0441"/>
<dbReference type="GO" id="GO:1901907">
    <property type="term" value="P:diadenosine pentaphosphate catabolic process"/>
    <property type="evidence" value="ECO:0007669"/>
    <property type="project" value="TreeGrafter"/>
</dbReference>
<keyword evidence="3 6" id="KW-0378">Hydrolase</keyword>
<keyword evidence="7" id="KW-1185">Reference proteome</keyword>
<sequence>MDQLREKLGRMLGRRPSSLQVAALCVDPATGKVLLITSRGTGRWIIPKGWPMEGRTLGEAAAQEAWEEAGVRGTLSPDEIGSYRYDKLQDRGFAIPVEVKVFRIDVDALRRKFPEADQRNRDWFTPEHAAALVDESGLKKLLLSLPVFSPSR</sequence>
<name>S5XW07_PARAH</name>
<feature type="domain" description="Nudix hydrolase" evidence="5">
    <location>
        <begin position="16"/>
        <end position="146"/>
    </location>
</feature>
<dbReference type="GO" id="GO:1901911">
    <property type="term" value="P:adenosine 5'-(hexahydrogen pentaphosphate) catabolic process"/>
    <property type="evidence" value="ECO:0007669"/>
    <property type="project" value="TreeGrafter"/>
</dbReference>
<evidence type="ECO:0000313" key="6">
    <source>
        <dbReference type="EMBL" id="AGT07550.1"/>
    </source>
</evidence>
<dbReference type="STRING" id="1367847.JCM7686_0441"/>
<dbReference type="Pfam" id="PF00293">
    <property type="entry name" value="NUDIX"/>
    <property type="match status" value="1"/>
</dbReference>
<dbReference type="eggNOG" id="COG0494">
    <property type="taxonomic scope" value="Bacteria"/>
</dbReference>
<keyword evidence="4" id="KW-0460">Magnesium</keyword>
<dbReference type="Proteomes" id="UP000015480">
    <property type="component" value="Chromosome"/>
</dbReference>
<dbReference type="GO" id="GO:0034431">
    <property type="term" value="F:bis(5'-adenosyl)-hexaphosphatase activity"/>
    <property type="evidence" value="ECO:0007669"/>
    <property type="project" value="TreeGrafter"/>
</dbReference>
<dbReference type="GO" id="GO:0071543">
    <property type="term" value="P:diphosphoinositol polyphosphate metabolic process"/>
    <property type="evidence" value="ECO:0007669"/>
    <property type="project" value="TreeGrafter"/>
</dbReference>
<keyword evidence="2" id="KW-0479">Metal-binding</keyword>
<dbReference type="PROSITE" id="PS51462">
    <property type="entry name" value="NUDIX"/>
    <property type="match status" value="1"/>
</dbReference>